<dbReference type="AlphaFoldDB" id="A0A5D0NLY6"/>
<protein>
    <submittedName>
        <fullName evidence="3">SDR family oxidoreductase</fullName>
    </submittedName>
</protein>
<accession>A0A5D0NLY6</accession>
<evidence type="ECO:0000313" key="4">
    <source>
        <dbReference type="Proteomes" id="UP000323380"/>
    </source>
</evidence>
<dbReference type="InterPro" id="IPR036291">
    <property type="entry name" value="NAD(P)-bd_dom_sf"/>
</dbReference>
<dbReference type="Gene3D" id="3.40.50.720">
    <property type="entry name" value="NAD(P)-binding Rossmann-like Domain"/>
    <property type="match status" value="1"/>
</dbReference>
<keyword evidence="4" id="KW-1185">Reference proteome</keyword>
<proteinExistence type="inferred from homology"/>
<evidence type="ECO:0000256" key="1">
    <source>
        <dbReference type="ARBA" id="ARBA00006484"/>
    </source>
</evidence>
<comment type="similarity">
    <text evidence="1">Belongs to the short-chain dehydrogenases/reductases (SDR) family.</text>
</comment>
<dbReference type="Proteomes" id="UP000323380">
    <property type="component" value="Unassembled WGS sequence"/>
</dbReference>
<dbReference type="PRINTS" id="PR00081">
    <property type="entry name" value="GDHRDH"/>
</dbReference>
<organism evidence="3 4">
    <name type="scientific">Actinomadura chibensis</name>
    <dbReference type="NCBI Taxonomy" id="392828"/>
    <lineage>
        <taxon>Bacteria</taxon>
        <taxon>Bacillati</taxon>
        <taxon>Actinomycetota</taxon>
        <taxon>Actinomycetes</taxon>
        <taxon>Streptosporangiales</taxon>
        <taxon>Thermomonosporaceae</taxon>
        <taxon>Actinomadura</taxon>
    </lineage>
</organism>
<dbReference type="Pfam" id="PF13561">
    <property type="entry name" value="adh_short_C2"/>
    <property type="match status" value="1"/>
</dbReference>
<name>A0A5D0NLY6_9ACTN</name>
<dbReference type="EMBL" id="VSFG01000003">
    <property type="protein sequence ID" value="TYB45309.1"/>
    <property type="molecule type" value="Genomic_DNA"/>
</dbReference>
<reference evidence="3 4" key="1">
    <citation type="submission" date="2019-08" db="EMBL/GenBank/DDBJ databases">
        <title>Actinomadura sp. nov. CYP1-5 isolated from mountain soil.</title>
        <authorList>
            <person name="Songsumanus A."/>
            <person name="Kuncharoen N."/>
            <person name="Kudo T."/>
            <person name="Yuki M."/>
            <person name="Igarashi Y."/>
            <person name="Tanasupawat S."/>
        </authorList>
    </citation>
    <scope>NUCLEOTIDE SEQUENCE [LARGE SCALE GENOMIC DNA]</scope>
    <source>
        <strain evidence="3 4">JCM 14158</strain>
    </source>
</reference>
<gene>
    <name evidence="3" type="ORF">FXF69_17810</name>
</gene>
<dbReference type="SUPFAM" id="SSF51735">
    <property type="entry name" value="NAD(P)-binding Rossmann-fold domains"/>
    <property type="match status" value="1"/>
</dbReference>
<dbReference type="InterPro" id="IPR002347">
    <property type="entry name" value="SDR_fam"/>
</dbReference>
<sequence>MTARTIAVSGSASGIGRALATLLRGQGDRVIGVDLRDADVTADLSVPEGRSRAVAETLEICGGLLDAVVASAGVSHFTDLTVKVNYFGAVALLDGLRPALARAENPRAAVVGSISGTQPVDDAVVRACLDGDEPAALRAAAKAAEAGAGHTLYPSSKAAVARWLRRACVTPEWAGAGIPLNAVAPGVVRTPMSAPLFEDERMLKAMNDAVPMPLNGYADPEVIAEALRWLVSPANTHMTGQVVYVDGGAEATLRGPDVF</sequence>
<dbReference type="RefSeq" id="WP_067896710.1">
    <property type="nucleotide sequence ID" value="NZ_VSFG01000003.1"/>
</dbReference>
<dbReference type="PANTHER" id="PTHR24321:SF8">
    <property type="entry name" value="ESTRADIOL 17-BETA-DEHYDROGENASE 8-RELATED"/>
    <property type="match status" value="1"/>
</dbReference>
<dbReference type="GO" id="GO:0016491">
    <property type="term" value="F:oxidoreductase activity"/>
    <property type="evidence" value="ECO:0007669"/>
    <property type="project" value="UniProtKB-KW"/>
</dbReference>
<evidence type="ECO:0000313" key="3">
    <source>
        <dbReference type="EMBL" id="TYB45309.1"/>
    </source>
</evidence>
<dbReference type="PANTHER" id="PTHR24321">
    <property type="entry name" value="DEHYDROGENASES, SHORT CHAIN"/>
    <property type="match status" value="1"/>
</dbReference>
<keyword evidence="2" id="KW-0560">Oxidoreductase</keyword>
<comment type="caution">
    <text evidence="3">The sequence shown here is derived from an EMBL/GenBank/DDBJ whole genome shotgun (WGS) entry which is preliminary data.</text>
</comment>
<dbReference type="STRING" id="1220554.GCA_001552135_05251"/>
<evidence type="ECO:0000256" key="2">
    <source>
        <dbReference type="ARBA" id="ARBA00023002"/>
    </source>
</evidence>